<evidence type="ECO:0000313" key="2">
    <source>
        <dbReference type="EMBL" id="PIP73623.1"/>
    </source>
</evidence>
<evidence type="ECO:0000256" key="1">
    <source>
        <dbReference type="SAM" id="SignalP"/>
    </source>
</evidence>
<evidence type="ECO:0000313" key="3">
    <source>
        <dbReference type="Proteomes" id="UP000230638"/>
    </source>
</evidence>
<keyword evidence="1" id="KW-0732">Signal</keyword>
<feature type="signal peptide" evidence="1">
    <location>
        <begin position="1"/>
        <end position="20"/>
    </location>
</feature>
<name>A0A2H0CUM1_9BACT</name>
<accession>A0A2H0CUM1</accession>
<reference evidence="2 3" key="1">
    <citation type="submission" date="2017-09" db="EMBL/GenBank/DDBJ databases">
        <title>Depth-based differentiation of microbial function through sediment-hosted aquifers and enrichment of novel symbionts in the deep terrestrial subsurface.</title>
        <authorList>
            <person name="Probst A.J."/>
            <person name="Ladd B."/>
            <person name="Jarett J.K."/>
            <person name="Geller-Mcgrath D.E."/>
            <person name="Sieber C.M."/>
            <person name="Emerson J.B."/>
            <person name="Anantharaman K."/>
            <person name="Thomas B.C."/>
            <person name="Malmstrom R."/>
            <person name="Stieglmeier M."/>
            <person name="Klingl A."/>
            <person name="Woyke T."/>
            <person name="Ryan C.M."/>
            <person name="Banfield J.F."/>
        </authorList>
    </citation>
    <scope>NUCLEOTIDE SEQUENCE [LARGE SCALE GENOMIC DNA]</scope>
    <source>
        <strain evidence="2">CG22_combo_CG10-13_8_21_14_all_47_15</strain>
    </source>
</reference>
<proteinExistence type="predicted"/>
<protein>
    <submittedName>
        <fullName evidence="2">Uncharacterized protein</fullName>
    </submittedName>
</protein>
<organism evidence="2 3">
    <name type="scientific">Candidatus Lloydbacteria bacterium CG22_combo_CG10-13_8_21_14_all_47_15</name>
    <dbReference type="NCBI Taxonomy" id="1974635"/>
    <lineage>
        <taxon>Bacteria</taxon>
        <taxon>Candidatus Lloydiibacteriota</taxon>
    </lineage>
</organism>
<sequence length="186" mass="21091">MKTAITLCLLVYVLSLPFYAEATKAINNETACLDMSQMSASEKTNKATVILEQCGDTLSKTNEGQDIVDRLASSVRDKMWWGATIMNNRTPLYVRLAGIKAMRNDTVFLTTVIDFILNNKVYQSEIEWKPIVVAQTVSYIHSTDPRYFEDIAARTSGKWYAWFEAAHNIASDRAKALRTKLAKKYF</sequence>
<comment type="caution">
    <text evidence="2">The sequence shown here is derived from an EMBL/GenBank/DDBJ whole genome shotgun (WGS) entry which is preliminary data.</text>
</comment>
<dbReference type="AlphaFoldDB" id="A0A2H0CUM1"/>
<gene>
    <name evidence="2" type="ORF">COW88_01260</name>
</gene>
<dbReference type="Proteomes" id="UP000230638">
    <property type="component" value="Unassembled WGS sequence"/>
</dbReference>
<feature type="chain" id="PRO_5013963904" evidence="1">
    <location>
        <begin position="21"/>
        <end position="186"/>
    </location>
</feature>
<dbReference type="EMBL" id="PCTL01000014">
    <property type="protein sequence ID" value="PIP73623.1"/>
    <property type="molecule type" value="Genomic_DNA"/>
</dbReference>